<keyword evidence="1" id="KW-0812">Transmembrane</keyword>
<feature type="transmembrane region" description="Helical" evidence="1">
    <location>
        <begin position="6"/>
        <end position="22"/>
    </location>
</feature>
<gene>
    <name evidence="2" type="ORF">LCGC14_1148260</name>
</gene>
<reference evidence="2" key="1">
    <citation type="journal article" date="2015" name="Nature">
        <title>Complex archaea that bridge the gap between prokaryotes and eukaryotes.</title>
        <authorList>
            <person name="Spang A."/>
            <person name="Saw J.H."/>
            <person name="Jorgensen S.L."/>
            <person name="Zaremba-Niedzwiedzka K."/>
            <person name="Martijn J."/>
            <person name="Lind A.E."/>
            <person name="van Eijk R."/>
            <person name="Schleper C."/>
            <person name="Guy L."/>
            <person name="Ettema T.J."/>
        </authorList>
    </citation>
    <scope>NUCLEOTIDE SEQUENCE</scope>
</reference>
<keyword evidence="1" id="KW-1133">Transmembrane helix</keyword>
<sequence>MTLTDTLITVLILLTIAILAYLKMTNKTLTDFISEIREIIKNEKEEVIDLQ</sequence>
<comment type="caution">
    <text evidence="2">The sequence shown here is derived from an EMBL/GenBank/DDBJ whole genome shotgun (WGS) entry which is preliminary data.</text>
</comment>
<evidence type="ECO:0000313" key="2">
    <source>
        <dbReference type="EMBL" id="KKM99394.1"/>
    </source>
</evidence>
<protein>
    <submittedName>
        <fullName evidence="2">Uncharacterized protein</fullName>
    </submittedName>
</protein>
<dbReference type="AlphaFoldDB" id="A0A0F9LWA4"/>
<proteinExistence type="predicted"/>
<dbReference type="EMBL" id="LAZR01005500">
    <property type="protein sequence ID" value="KKM99394.1"/>
    <property type="molecule type" value="Genomic_DNA"/>
</dbReference>
<evidence type="ECO:0000256" key="1">
    <source>
        <dbReference type="SAM" id="Phobius"/>
    </source>
</evidence>
<keyword evidence="1" id="KW-0472">Membrane</keyword>
<organism evidence="2">
    <name type="scientific">marine sediment metagenome</name>
    <dbReference type="NCBI Taxonomy" id="412755"/>
    <lineage>
        <taxon>unclassified sequences</taxon>
        <taxon>metagenomes</taxon>
        <taxon>ecological metagenomes</taxon>
    </lineage>
</organism>
<name>A0A0F9LWA4_9ZZZZ</name>
<accession>A0A0F9LWA4</accession>